<dbReference type="EMBL" id="CP011545">
    <property type="protein sequence ID" value="AKK09041.1"/>
    <property type="molecule type" value="Genomic_DNA"/>
</dbReference>
<dbReference type="RefSeq" id="WP_047253295.1">
    <property type="nucleotide sequence ID" value="NZ_CP011545.1"/>
</dbReference>
<feature type="domain" description="DDH" evidence="1">
    <location>
        <begin position="17"/>
        <end position="158"/>
    </location>
</feature>
<dbReference type="InterPro" id="IPR001667">
    <property type="entry name" value="DDH_dom"/>
</dbReference>
<protein>
    <submittedName>
        <fullName evidence="3">Exopolyphosphatase-like enzyme</fullName>
    </submittedName>
</protein>
<proteinExistence type="predicted"/>
<dbReference type="OrthoDB" id="9803668at2"/>
<dbReference type="PANTHER" id="PTHR47618:SF1">
    <property type="entry name" value="BIFUNCTIONAL OLIGORIBONUCLEASE AND PAP PHOSPHATASE NRNA"/>
    <property type="match status" value="1"/>
</dbReference>
<dbReference type="InterPro" id="IPR038763">
    <property type="entry name" value="DHH_sf"/>
</dbReference>
<dbReference type="Proteomes" id="UP000035540">
    <property type="component" value="Chromosome"/>
</dbReference>
<dbReference type="SUPFAM" id="SSF64182">
    <property type="entry name" value="DHH phosphoesterases"/>
    <property type="match status" value="1"/>
</dbReference>
<dbReference type="InterPro" id="IPR051319">
    <property type="entry name" value="Oligoribo/pAp-PDE_c-di-AMP_PDE"/>
</dbReference>
<evidence type="ECO:0000259" key="1">
    <source>
        <dbReference type="Pfam" id="PF01368"/>
    </source>
</evidence>
<evidence type="ECO:0000259" key="2">
    <source>
        <dbReference type="Pfam" id="PF02272"/>
    </source>
</evidence>
<dbReference type="InterPro" id="IPR003156">
    <property type="entry name" value="DHHA1_dom"/>
</dbReference>
<dbReference type="Pfam" id="PF01368">
    <property type="entry name" value="DHH"/>
    <property type="match status" value="1"/>
</dbReference>
<feature type="domain" description="DHHA1" evidence="2">
    <location>
        <begin position="240"/>
        <end position="311"/>
    </location>
</feature>
<sequence length="316" mass="32977">MSLYAESAALIAPARTVAVVGHIRPDADAIGSVCATVAALRQLGKEATGVIGQPHPFADNLLSIPGADEVVLAGELPDVDLIITVDCGALDRTGALAEEIGRRAETTLVIDHHSSNAGFGAVNLIVRDAESTTTILGRLFDELEVQIDKHIAHCLYAGLLTDTGGFRWGSAAMHTFAAQLMRTGIDIREISTDLLDSGSVHDLRMIGQALSRVEVHQAGEHRVAIIVADHALLSSASISAAEGLVDFVRSLDDTDLGVVFKESAPGLWHASLRSNTVDVSHIAVAMGGGGHIPAAGYTARGNAEEVVAALLNQVGR</sequence>
<dbReference type="PANTHER" id="PTHR47618">
    <property type="entry name" value="BIFUNCTIONAL OLIGORIBONUCLEASE AND PAP PHOSPHATASE NRNA"/>
    <property type="match status" value="1"/>
</dbReference>
<dbReference type="Pfam" id="PF02272">
    <property type="entry name" value="DHHA1"/>
    <property type="match status" value="1"/>
</dbReference>
<evidence type="ECO:0000313" key="3">
    <source>
        <dbReference type="EMBL" id="AKK09041.1"/>
    </source>
</evidence>
<dbReference type="GO" id="GO:0003676">
    <property type="term" value="F:nucleic acid binding"/>
    <property type="evidence" value="ECO:0007669"/>
    <property type="project" value="InterPro"/>
</dbReference>
<dbReference type="KEGG" id="cted:CTEST_08055"/>
<name>A0A0G3H6L4_9CORY</name>
<evidence type="ECO:0000313" key="4">
    <source>
        <dbReference type="Proteomes" id="UP000035540"/>
    </source>
</evidence>
<dbReference type="Gene3D" id="3.90.1640.10">
    <property type="entry name" value="inorganic pyrophosphatase (n-terminal core)"/>
    <property type="match status" value="1"/>
</dbReference>
<dbReference type="PATRIC" id="fig|136857.5.peg.1601"/>
<keyword evidence="4" id="KW-1185">Reference proteome</keyword>
<dbReference type="AlphaFoldDB" id="A0A0G3H6L4"/>
<accession>A0A0G3H6L4</accession>
<reference evidence="3 4" key="1">
    <citation type="journal article" date="2015" name="Genome Announc.">
        <title>Complete Genome Sequence of the Type Strain Corynebacterium testudinoris DSM 44614, Recovered from Necrotic Lesions in the Mouth of a Tortoise.</title>
        <authorList>
            <person name="Ruckert C."/>
            <person name="Kriete M."/>
            <person name="Jaenicke S."/>
            <person name="Winkler A."/>
            <person name="Tauch A."/>
        </authorList>
    </citation>
    <scope>NUCLEOTIDE SEQUENCE [LARGE SCALE GENOMIC DNA]</scope>
    <source>
        <strain evidence="3 4">DSM 44614</strain>
    </source>
</reference>
<reference evidence="4" key="2">
    <citation type="submission" date="2015-05" db="EMBL/GenBank/DDBJ databases">
        <title>Complete genome sequence of Corynebacterium testudinoris DSM 44614, recovered from necrotic lesions in the mouth of a tortoise.</title>
        <authorList>
            <person name="Ruckert C."/>
            <person name="Albersmeier A."/>
            <person name="Winkler A."/>
            <person name="Tauch A."/>
        </authorList>
    </citation>
    <scope>NUCLEOTIDE SEQUENCE [LARGE SCALE GENOMIC DNA]</scope>
    <source>
        <strain evidence="4">DSM 44614</strain>
    </source>
</reference>
<dbReference type="Gene3D" id="3.10.310.30">
    <property type="match status" value="1"/>
</dbReference>
<gene>
    <name evidence="3" type="ORF">CTEST_08055</name>
</gene>
<dbReference type="STRING" id="136857.CTEST_08055"/>
<organism evidence="3 4">
    <name type="scientific">Corynebacterium testudinoris</name>
    <dbReference type="NCBI Taxonomy" id="136857"/>
    <lineage>
        <taxon>Bacteria</taxon>
        <taxon>Bacillati</taxon>
        <taxon>Actinomycetota</taxon>
        <taxon>Actinomycetes</taxon>
        <taxon>Mycobacteriales</taxon>
        <taxon>Corynebacteriaceae</taxon>
        <taxon>Corynebacterium</taxon>
    </lineage>
</organism>